<evidence type="ECO:0000313" key="3">
    <source>
        <dbReference type="Proteomes" id="UP000254867"/>
    </source>
</evidence>
<dbReference type="Proteomes" id="UP000254867">
    <property type="component" value="Unassembled WGS sequence"/>
</dbReference>
<gene>
    <name evidence="2" type="ORF">NCTC10794_01007</name>
</gene>
<reference evidence="2 3" key="1">
    <citation type="submission" date="2018-06" db="EMBL/GenBank/DDBJ databases">
        <authorList>
            <consortium name="Pathogen Informatics"/>
            <person name="Doyle S."/>
        </authorList>
    </citation>
    <scope>NUCLEOTIDE SEQUENCE [LARGE SCALE GENOMIC DNA]</scope>
    <source>
        <strain evidence="2 3">NCTC10794</strain>
    </source>
</reference>
<feature type="transmembrane region" description="Helical" evidence="1">
    <location>
        <begin position="44"/>
        <end position="65"/>
    </location>
</feature>
<dbReference type="Pfam" id="PF09600">
    <property type="entry name" value="Cyd_oper_YbgE"/>
    <property type="match status" value="1"/>
</dbReference>
<dbReference type="InterPro" id="IPR011846">
    <property type="entry name" value="Cyd_oper_YbgE"/>
</dbReference>
<keyword evidence="1" id="KW-1133">Transmembrane helix</keyword>
<keyword evidence="1" id="KW-0472">Membrane</keyword>
<proteinExistence type="predicted"/>
<protein>
    <submittedName>
        <fullName evidence="2">Cyd operon protein YbgE</fullName>
    </submittedName>
</protein>
<organism evidence="2 3">
    <name type="scientific">Haemophilus parahaemolyticus</name>
    <dbReference type="NCBI Taxonomy" id="735"/>
    <lineage>
        <taxon>Bacteria</taxon>
        <taxon>Pseudomonadati</taxon>
        <taxon>Pseudomonadota</taxon>
        <taxon>Gammaproteobacteria</taxon>
        <taxon>Pasteurellales</taxon>
        <taxon>Pasteurellaceae</taxon>
        <taxon>Haemophilus</taxon>
    </lineage>
</organism>
<evidence type="ECO:0000256" key="1">
    <source>
        <dbReference type="SAM" id="Phobius"/>
    </source>
</evidence>
<dbReference type="EMBL" id="UGHH01000002">
    <property type="protein sequence ID" value="STO63952.1"/>
    <property type="molecule type" value="Genomic_DNA"/>
</dbReference>
<name>A0A377I0G1_HAEPH</name>
<feature type="transmembrane region" description="Helical" evidence="1">
    <location>
        <begin position="12"/>
        <end position="32"/>
    </location>
</feature>
<evidence type="ECO:0000313" key="2">
    <source>
        <dbReference type="EMBL" id="STO63952.1"/>
    </source>
</evidence>
<feature type="transmembrane region" description="Helical" evidence="1">
    <location>
        <begin position="71"/>
        <end position="94"/>
    </location>
</feature>
<dbReference type="AlphaFoldDB" id="A0A377I0G1"/>
<accession>A0A377I0G1</accession>
<keyword evidence="1" id="KW-0812">Transmembrane</keyword>
<sequence>MIHLLYHLTSKGLLKALSFLLASGLFTMILLKSTAFGIYFGGKIPYFALLAFYGMGILWIHGIGFEIRSKIWQLVFSAFNGLCDCYSFALHPFFELNHKKK</sequence>